<comment type="similarity">
    <text evidence="6">Belongs to the HepT RNase toxin family.</text>
</comment>
<dbReference type="Proteomes" id="UP000189670">
    <property type="component" value="Unassembled WGS sequence"/>
</dbReference>
<accession>A0A1V1PDV5</accession>
<evidence type="ECO:0000256" key="5">
    <source>
        <dbReference type="ARBA" id="ARBA00022801"/>
    </source>
</evidence>
<dbReference type="Gene3D" id="1.20.120.580">
    <property type="entry name" value="bsu32300-like"/>
    <property type="match status" value="1"/>
</dbReference>
<evidence type="ECO:0000313" key="8">
    <source>
        <dbReference type="Proteomes" id="UP000189670"/>
    </source>
</evidence>
<dbReference type="InterPro" id="IPR037038">
    <property type="entry name" value="HepT-like_sf"/>
</dbReference>
<dbReference type="GO" id="GO:0004540">
    <property type="term" value="F:RNA nuclease activity"/>
    <property type="evidence" value="ECO:0007669"/>
    <property type="project" value="InterPro"/>
</dbReference>
<evidence type="ECO:0000256" key="1">
    <source>
        <dbReference type="ARBA" id="ARBA00022553"/>
    </source>
</evidence>
<dbReference type="Pfam" id="PF01934">
    <property type="entry name" value="HepT-like"/>
    <property type="match status" value="1"/>
</dbReference>
<evidence type="ECO:0000256" key="6">
    <source>
        <dbReference type="ARBA" id="ARBA00024207"/>
    </source>
</evidence>
<evidence type="ECO:0000256" key="2">
    <source>
        <dbReference type="ARBA" id="ARBA00022649"/>
    </source>
</evidence>
<keyword evidence="1" id="KW-0597">Phosphoprotein</keyword>
<keyword evidence="2" id="KW-1277">Toxin-antitoxin system</keyword>
<dbReference type="GO" id="GO:0016740">
    <property type="term" value="F:transferase activity"/>
    <property type="evidence" value="ECO:0007669"/>
    <property type="project" value="UniProtKB-KW"/>
</dbReference>
<evidence type="ECO:0000313" key="7">
    <source>
        <dbReference type="EMBL" id="ETR72966.1"/>
    </source>
</evidence>
<keyword evidence="3" id="KW-0540">Nuclease</keyword>
<proteinExistence type="inferred from homology"/>
<keyword evidence="5" id="KW-0378">Hydrolase</keyword>
<dbReference type="InterPro" id="IPR051813">
    <property type="entry name" value="HepT_RNase_toxin"/>
</dbReference>
<gene>
    <name evidence="7" type="ORF">OMM_07223</name>
</gene>
<dbReference type="InterPro" id="IPR008201">
    <property type="entry name" value="HepT-like"/>
</dbReference>
<reference evidence="8" key="1">
    <citation type="submission" date="2012-11" db="EMBL/GenBank/DDBJ databases">
        <authorList>
            <person name="Lucero-Rivera Y.E."/>
            <person name="Tovar-Ramirez D."/>
        </authorList>
    </citation>
    <scope>NUCLEOTIDE SEQUENCE [LARGE SCALE GENOMIC DNA]</scope>
    <source>
        <strain evidence="8">Araruama</strain>
    </source>
</reference>
<dbReference type="PANTHER" id="PTHR34139">
    <property type="entry name" value="UPF0331 PROTEIN MJ0127"/>
    <property type="match status" value="1"/>
</dbReference>
<sequence length="125" mass="14414">MYDSELVLSILEQIHGALQTIMMRSIKATDASYFTNSNEGMEKLDSICMLFIAIGESIKNIDKITNKKLFSKFSEIDWKGIMGFRDVIAHHYFDIDAEQVYWICKNELEPLTKVIEILIKELSNS</sequence>
<keyword evidence="4" id="KW-0547">Nucleotide-binding</keyword>
<keyword evidence="7" id="KW-0808">Transferase</keyword>
<comment type="caution">
    <text evidence="7">The sequence shown here is derived from an EMBL/GenBank/DDBJ whole genome shotgun (WGS) entry which is preliminary data.</text>
</comment>
<evidence type="ECO:0000256" key="4">
    <source>
        <dbReference type="ARBA" id="ARBA00022741"/>
    </source>
</evidence>
<dbReference type="GO" id="GO:0110001">
    <property type="term" value="C:toxin-antitoxin complex"/>
    <property type="evidence" value="ECO:0007669"/>
    <property type="project" value="InterPro"/>
</dbReference>
<evidence type="ECO:0000256" key="3">
    <source>
        <dbReference type="ARBA" id="ARBA00022722"/>
    </source>
</evidence>
<organism evidence="7 8">
    <name type="scientific">Candidatus Magnetoglobus multicellularis str. Araruama</name>
    <dbReference type="NCBI Taxonomy" id="890399"/>
    <lineage>
        <taxon>Bacteria</taxon>
        <taxon>Pseudomonadati</taxon>
        <taxon>Thermodesulfobacteriota</taxon>
        <taxon>Desulfobacteria</taxon>
        <taxon>Desulfobacterales</taxon>
        <taxon>Desulfobacteraceae</taxon>
        <taxon>Candidatus Magnetoglobus</taxon>
    </lineage>
</organism>
<protein>
    <submittedName>
        <fullName evidence="7">Nucleotidyltransferase</fullName>
    </submittedName>
</protein>
<dbReference type="PANTHER" id="PTHR34139:SF1">
    <property type="entry name" value="RNASE MJ1380-RELATED"/>
    <property type="match status" value="1"/>
</dbReference>
<dbReference type="AlphaFoldDB" id="A0A1V1PDV5"/>
<dbReference type="GO" id="GO:0016787">
    <property type="term" value="F:hydrolase activity"/>
    <property type="evidence" value="ECO:0007669"/>
    <property type="project" value="UniProtKB-KW"/>
</dbReference>
<dbReference type="GO" id="GO:0000166">
    <property type="term" value="F:nucleotide binding"/>
    <property type="evidence" value="ECO:0007669"/>
    <property type="project" value="UniProtKB-KW"/>
</dbReference>
<name>A0A1V1PDV5_9BACT</name>
<dbReference type="EMBL" id="ATBP01000097">
    <property type="protein sequence ID" value="ETR72966.1"/>
    <property type="molecule type" value="Genomic_DNA"/>
</dbReference>